<evidence type="ECO:0000256" key="3">
    <source>
        <dbReference type="ARBA" id="ARBA00022989"/>
    </source>
</evidence>
<dbReference type="PANTHER" id="PTHR23502:SF34">
    <property type="entry name" value="PROTEIN HOL1"/>
    <property type="match status" value="1"/>
</dbReference>
<dbReference type="SUPFAM" id="SSF103473">
    <property type="entry name" value="MFS general substrate transporter"/>
    <property type="match status" value="1"/>
</dbReference>
<dbReference type="GO" id="GO:0022857">
    <property type="term" value="F:transmembrane transporter activity"/>
    <property type="evidence" value="ECO:0007669"/>
    <property type="project" value="InterPro"/>
</dbReference>
<keyword evidence="9" id="KW-1185">Reference proteome</keyword>
<feature type="transmembrane region" description="Helical" evidence="6">
    <location>
        <begin position="402"/>
        <end position="423"/>
    </location>
</feature>
<comment type="caution">
    <text evidence="8">The sequence shown here is derived from an EMBL/GenBank/DDBJ whole genome shotgun (WGS) entry which is preliminary data.</text>
</comment>
<feature type="transmembrane region" description="Helical" evidence="6">
    <location>
        <begin position="212"/>
        <end position="235"/>
    </location>
</feature>
<feature type="transmembrane region" description="Helical" evidence="6">
    <location>
        <begin position="57"/>
        <end position="82"/>
    </location>
</feature>
<feature type="transmembrane region" description="Helical" evidence="6">
    <location>
        <begin position="94"/>
        <end position="112"/>
    </location>
</feature>
<dbReference type="Gene3D" id="1.20.1250.20">
    <property type="entry name" value="MFS general substrate transporter like domains"/>
    <property type="match status" value="1"/>
</dbReference>
<evidence type="ECO:0000256" key="4">
    <source>
        <dbReference type="ARBA" id="ARBA00023136"/>
    </source>
</evidence>
<feature type="transmembrane region" description="Helical" evidence="6">
    <location>
        <begin position="498"/>
        <end position="520"/>
    </location>
</feature>
<evidence type="ECO:0000256" key="1">
    <source>
        <dbReference type="ARBA" id="ARBA00004141"/>
    </source>
</evidence>
<gene>
    <name evidence="8" type="ORF">VFPPC_11653</name>
</gene>
<feature type="transmembrane region" description="Helical" evidence="6">
    <location>
        <begin position="149"/>
        <end position="171"/>
    </location>
</feature>
<keyword evidence="2 6" id="KW-0812">Transmembrane</keyword>
<dbReference type="InterPro" id="IPR011701">
    <property type="entry name" value="MFS"/>
</dbReference>
<name>A0A179EYN6_METCM</name>
<dbReference type="Proteomes" id="UP000078397">
    <property type="component" value="Unassembled WGS sequence"/>
</dbReference>
<feature type="transmembrane region" description="Helical" evidence="6">
    <location>
        <begin position="359"/>
        <end position="381"/>
    </location>
</feature>
<feature type="transmembrane region" description="Helical" evidence="6">
    <location>
        <begin position="183"/>
        <end position="206"/>
    </location>
</feature>
<dbReference type="PROSITE" id="PS50850">
    <property type="entry name" value="MFS"/>
    <property type="match status" value="1"/>
</dbReference>
<dbReference type="PANTHER" id="PTHR23502">
    <property type="entry name" value="MAJOR FACILITATOR SUPERFAMILY"/>
    <property type="match status" value="1"/>
</dbReference>
<dbReference type="InterPro" id="IPR036259">
    <property type="entry name" value="MFS_trans_sf"/>
</dbReference>
<dbReference type="OrthoDB" id="5215911at2759"/>
<dbReference type="KEGG" id="pchm:VFPPC_11653"/>
<comment type="subcellular location">
    <subcellularLocation>
        <location evidence="1">Membrane</location>
        <topology evidence="1">Multi-pass membrane protein</topology>
    </subcellularLocation>
</comment>
<keyword evidence="4 6" id="KW-0472">Membrane</keyword>
<evidence type="ECO:0000313" key="8">
    <source>
        <dbReference type="EMBL" id="OAQ58315.1"/>
    </source>
</evidence>
<feature type="domain" description="Major facilitator superfamily (MFS) profile" evidence="7">
    <location>
        <begin position="56"/>
        <end position="518"/>
    </location>
</feature>
<keyword evidence="3 6" id="KW-1133">Transmembrane helix</keyword>
<evidence type="ECO:0000259" key="7">
    <source>
        <dbReference type="PROSITE" id="PS50850"/>
    </source>
</evidence>
<evidence type="ECO:0000256" key="5">
    <source>
        <dbReference type="SAM" id="MobiDB-lite"/>
    </source>
</evidence>
<evidence type="ECO:0000256" key="2">
    <source>
        <dbReference type="ARBA" id="ARBA00022692"/>
    </source>
</evidence>
<feature type="compositionally biased region" description="Polar residues" evidence="5">
    <location>
        <begin position="1"/>
        <end position="14"/>
    </location>
</feature>
<dbReference type="EMBL" id="LSBJ02000027">
    <property type="protein sequence ID" value="OAQ58315.1"/>
    <property type="molecule type" value="Genomic_DNA"/>
</dbReference>
<feature type="transmembrane region" description="Helical" evidence="6">
    <location>
        <begin position="429"/>
        <end position="451"/>
    </location>
</feature>
<protein>
    <submittedName>
        <fullName evidence="8">Major facilitator superfamily transporter</fullName>
    </submittedName>
</protein>
<dbReference type="Pfam" id="PF07690">
    <property type="entry name" value="MFS_1"/>
    <property type="match status" value="1"/>
</dbReference>
<feature type="transmembrane region" description="Helical" evidence="6">
    <location>
        <begin position="310"/>
        <end position="333"/>
    </location>
</feature>
<dbReference type="GeneID" id="28853767"/>
<sequence>MDQPSSVSGETHPNQDPPGTLRLYSRAANEEYEDIVLIPPPTNSPNDPLRWSNWRKYWFTAALIILTGLVSGLSMCSGSASFALTQELGISSNAYNISIALLYIGTGTGAYLMAPMARLIGCKLCYIICVVFGILGSVMFSMVQDTGLLIASQLFIGVALSCAGAMVQHSLSDIYYEHQRGAAIGLYVLAISGGSFMGPLIAGFIVDNAALGWRWIGWLGAICSGAVLFLVLFTLESTSFDRMYHLHQEEVVLDTKLKPILSGKTDVTADHNEHQTSESIDDGKKSLRQRYALITTLATQKGKIRRKYAYSLYHTPQCFVLPAVIFAGIQWGAQLSYLSFYLTVENINYFQPPWSYGNVAVALMCVPCLIGLVLGIIYAIFFGSFFIRWRAKRNEGVFEAEYILWLILPNSLIGSAGLLLFGIGTERQWSWPIIYFGLGLIGFNWGCAGDISISYMQMAYPEAILECMVGVAVINNTFGCVFTFAAGPWLEGQTLTQVFVALAVINFVITIAAAPMIYWGKMLRWKSLSRYKAFCSGIAS</sequence>
<organism evidence="8 9">
    <name type="scientific">Pochonia chlamydosporia 170</name>
    <dbReference type="NCBI Taxonomy" id="1380566"/>
    <lineage>
        <taxon>Eukaryota</taxon>
        <taxon>Fungi</taxon>
        <taxon>Dikarya</taxon>
        <taxon>Ascomycota</taxon>
        <taxon>Pezizomycotina</taxon>
        <taxon>Sordariomycetes</taxon>
        <taxon>Hypocreomycetidae</taxon>
        <taxon>Hypocreales</taxon>
        <taxon>Clavicipitaceae</taxon>
        <taxon>Pochonia</taxon>
    </lineage>
</organism>
<evidence type="ECO:0000313" key="9">
    <source>
        <dbReference type="Proteomes" id="UP000078397"/>
    </source>
</evidence>
<dbReference type="InterPro" id="IPR020846">
    <property type="entry name" value="MFS_dom"/>
</dbReference>
<feature type="transmembrane region" description="Helical" evidence="6">
    <location>
        <begin position="124"/>
        <end position="143"/>
    </location>
</feature>
<dbReference type="AlphaFoldDB" id="A0A179EYN6"/>
<proteinExistence type="predicted"/>
<reference evidence="8 9" key="1">
    <citation type="journal article" date="2016" name="PLoS Pathog.">
        <title>Biosynthesis of antibiotic leucinostatins in bio-control fungus Purpureocillium lilacinum and their inhibition on phytophthora revealed by genome mining.</title>
        <authorList>
            <person name="Wang G."/>
            <person name="Liu Z."/>
            <person name="Lin R."/>
            <person name="Li E."/>
            <person name="Mao Z."/>
            <person name="Ling J."/>
            <person name="Yang Y."/>
            <person name="Yin W.B."/>
            <person name="Xie B."/>
        </authorList>
    </citation>
    <scope>NUCLEOTIDE SEQUENCE [LARGE SCALE GENOMIC DNA]</scope>
    <source>
        <strain evidence="8">170</strain>
    </source>
</reference>
<accession>A0A179EYN6</accession>
<evidence type="ECO:0000256" key="6">
    <source>
        <dbReference type="SAM" id="Phobius"/>
    </source>
</evidence>
<dbReference type="STRING" id="1380566.A0A179EYN6"/>
<dbReference type="GO" id="GO:0000324">
    <property type="term" value="C:fungal-type vacuole"/>
    <property type="evidence" value="ECO:0007669"/>
    <property type="project" value="TreeGrafter"/>
</dbReference>
<dbReference type="GO" id="GO:0005886">
    <property type="term" value="C:plasma membrane"/>
    <property type="evidence" value="ECO:0007669"/>
    <property type="project" value="TreeGrafter"/>
</dbReference>
<feature type="transmembrane region" description="Helical" evidence="6">
    <location>
        <begin position="463"/>
        <end position="486"/>
    </location>
</feature>
<dbReference type="RefSeq" id="XP_018136492.1">
    <property type="nucleotide sequence ID" value="XM_018289773.1"/>
</dbReference>
<feature type="region of interest" description="Disordered" evidence="5">
    <location>
        <begin position="1"/>
        <end position="21"/>
    </location>
</feature>